<dbReference type="SUPFAM" id="SSF103473">
    <property type="entry name" value="MFS general substrate transporter"/>
    <property type="match status" value="1"/>
</dbReference>
<keyword evidence="4 7" id="KW-0812">Transmembrane</keyword>
<feature type="transmembrane region" description="Helical" evidence="7">
    <location>
        <begin position="308"/>
        <end position="329"/>
    </location>
</feature>
<comment type="similarity">
    <text evidence="2">Belongs to the major facilitator superfamily. Sugar transporter (TC 2.A.1.1) family.</text>
</comment>
<evidence type="ECO:0000256" key="2">
    <source>
        <dbReference type="ARBA" id="ARBA00010992"/>
    </source>
</evidence>
<dbReference type="OrthoDB" id="4142200at2759"/>
<comment type="subcellular location">
    <subcellularLocation>
        <location evidence="1">Membrane</location>
        <topology evidence="1">Multi-pass membrane protein</topology>
    </subcellularLocation>
</comment>
<dbReference type="Proteomes" id="UP000000707">
    <property type="component" value="Unassembled WGS sequence"/>
</dbReference>
<proteinExistence type="inferred from homology"/>
<dbReference type="KEGG" id="cten:18249817"/>
<accession>G3B3R2</accession>
<dbReference type="GO" id="GO:0005351">
    <property type="term" value="F:carbohydrate:proton symporter activity"/>
    <property type="evidence" value="ECO:0007669"/>
    <property type="project" value="TreeGrafter"/>
</dbReference>
<feature type="transmembrane region" description="Helical" evidence="7">
    <location>
        <begin position="336"/>
        <end position="359"/>
    </location>
</feature>
<dbReference type="InterPro" id="IPR036259">
    <property type="entry name" value="MFS_trans_sf"/>
</dbReference>
<dbReference type="GO" id="GO:0016020">
    <property type="term" value="C:membrane"/>
    <property type="evidence" value="ECO:0007669"/>
    <property type="project" value="UniProtKB-SubCell"/>
</dbReference>
<evidence type="ECO:0000256" key="4">
    <source>
        <dbReference type="ARBA" id="ARBA00022692"/>
    </source>
</evidence>
<keyword evidence="6 7" id="KW-0472">Membrane</keyword>
<evidence type="ECO:0000313" key="10">
    <source>
        <dbReference type="Proteomes" id="UP000000707"/>
    </source>
</evidence>
<dbReference type="PROSITE" id="PS50850">
    <property type="entry name" value="MFS"/>
    <property type="match status" value="1"/>
</dbReference>
<evidence type="ECO:0000313" key="9">
    <source>
        <dbReference type="EMBL" id="EGV64215.1"/>
    </source>
</evidence>
<dbReference type="InterPro" id="IPR005828">
    <property type="entry name" value="MFS_sugar_transport-like"/>
</dbReference>
<dbReference type="eggNOG" id="KOG0254">
    <property type="taxonomic scope" value="Eukaryota"/>
</dbReference>
<dbReference type="AlphaFoldDB" id="G3B3R2"/>
<dbReference type="InterPro" id="IPR050360">
    <property type="entry name" value="MFS_Sugar_Transporters"/>
</dbReference>
<name>G3B3R2_CANTC</name>
<feature type="transmembrane region" description="Helical" evidence="7">
    <location>
        <begin position="70"/>
        <end position="89"/>
    </location>
</feature>
<keyword evidence="10" id="KW-1185">Reference proteome</keyword>
<dbReference type="PROSITE" id="PS00216">
    <property type="entry name" value="SUGAR_TRANSPORT_1"/>
    <property type="match status" value="1"/>
</dbReference>
<evidence type="ECO:0000256" key="7">
    <source>
        <dbReference type="SAM" id="Phobius"/>
    </source>
</evidence>
<dbReference type="PANTHER" id="PTHR48022">
    <property type="entry name" value="PLASTIDIC GLUCOSE TRANSPORTER 4"/>
    <property type="match status" value="1"/>
</dbReference>
<reference evidence="9 10" key="1">
    <citation type="journal article" date="2011" name="Proc. Natl. Acad. Sci. U.S.A.">
        <title>Comparative genomics of xylose-fermenting fungi for enhanced biofuel production.</title>
        <authorList>
            <person name="Wohlbach D.J."/>
            <person name="Kuo A."/>
            <person name="Sato T.K."/>
            <person name="Potts K.M."/>
            <person name="Salamov A.A."/>
            <person name="LaButti K.M."/>
            <person name="Sun H."/>
            <person name="Clum A."/>
            <person name="Pangilinan J.L."/>
            <person name="Lindquist E.A."/>
            <person name="Lucas S."/>
            <person name="Lapidus A."/>
            <person name="Jin M."/>
            <person name="Gunawan C."/>
            <person name="Balan V."/>
            <person name="Dale B.E."/>
            <person name="Jeffries T.W."/>
            <person name="Zinkel R."/>
            <person name="Barry K.W."/>
            <person name="Grigoriev I.V."/>
            <person name="Gasch A.P."/>
        </authorList>
    </citation>
    <scope>NUCLEOTIDE SEQUENCE [LARGE SCALE GENOMIC DNA]</scope>
    <source>
        <strain evidence="10">ATCC 10573 / BCRC 21748 / CBS 615 / JCM 9827 / NBRC 10315 / NRRL Y-1498 / VKM Y-70</strain>
    </source>
</reference>
<feature type="transmembrane region" description="Helical" evidence="7">
    <location>
        <begin position="191"/>
        <end position="212"/>
    </location>
</feature>
<feature type="transmembrane region" description="Helical" evidence="7">
    <location>
        <begin position="438"/>
        <end position="457"/>
    </location>
</feature>
<organism evidence="10">
    <name type="scientific">Candida tenuis (strain ATCC 10573 / BCRC 21748 / CBS 615 / JCM 9827 / NBRC 10315 / NRRL Y-1498 / VKM Y-70)</name>
    <name type="common">Yeast</name>
    <name type="synonym">Yamadazyma tenuis</name>
    <dbReference type="NCBI Taxonomy" id="590646"/>
    <lineage>
        <taxon>Eukaryota</taxon>
        <taxon>Fungi</taxon>
        <taxon>Dikarya</taxon>
        <taxon>Ascomycota</taxon>
        <taxon>Saccharomycotina</taxon>
        <taxon>Pichiomycetes</taxon>
        <taxon>Debaryomycetaceae</taxon>
        <taxon>Yamadazyma</taxon>
    </lineage>
</organism>
<dbReference type="InterPro" id="IPR005829">
    <property type="entry name" value="Sugar_transporter_CS"/>
</dbReference>
<feature type="transmembrane region" description="Helical" evidence="7">
    <location>
        <begin position="21"/>
        <end position="50"/>
    </location>
</feature>
<evidence type="ECO:0000256" key="3">
    <source>
        <dbReference type="ARBA" id="ARBA00022448"/>
    </source>
</evidence>
<protein>
    <recommendedName>
        <fullName evidence="8">Major facilitator superfamily (MFS) profile domain-containing protein</fullName>
    </recommendedName>
</protein>
<keyword evidence="5 7" id="KW-1133">Transmembrane helix</keyword>
<dbReference type="RefSeq" id="XP_006686529.1">
    <property type="nucleotide sequence ID" value="XM_006686466.1"/>
</dbReference>
<feature type="transmembrane region" description="Helical" evidence="7">
    <location>
        <begin position="371"/>
        <end position="392"/>
    </location>
</feature>
<dbReference type="Pfam" id="PF00083">
    <property type="entry name" value="Sugar_tr"/>
    <property type="match status" value="1"/>
</dbReference>
<sequence length="526" mass="58425">MSLLSKWKETDIFKEITPRMIFIAFSASLAAMNAGYEGGYFSTILVNQFFLGKYGHYTEAAGVKTLDSEYQSVGSGLGSAGTMLGAVFFTPIGERFGRKWAIFGAAVISIIGVIIQCVASGNIWAFIMGKFINNMGTGVANAIVPVYLSECSPGVIRGTITSFYQWFYTFGQFWAYLICYLTEDINSKWSYLSVVVASVFIPTVLLFTSVFLTESPRWLLQQGQVDKAKENYQLIFSKSDHLEFEVMMQEVGKKDGHSSSWADLFKGVNFRRTSLVLAIPCLLNGQGLAFMGNYLVLFLVQIGISNSVMILTIMMAVLLVTNTFSFYGADKFGRRVLLMGSSLIMFSSFFIVAGVGYYLPSTHQNQQVCLAFLFIWCISYGCTWAPLAHITAGELPSAELREKSLSLATFLNFGIGMMISFVNPYMQNTGYGNLQARVGFVYGSVSILAFTYVYFLLPEVKKLPLNIIDTLFERKVETFKFQEEGLKLLEEVKDADELEITSILSSRPNEKSGDIGFSVTEKEGSV</sequence>
<dbReference type="PANTHER" id="PTHR48022:SF77">
    <property type="entry name" value="MAJOR FACILITATOR SUPERFAMILY (MFS) PROFILE DOMAIN-CONTAINING PROTEIN"/>
    <property type="match status" value="1"/>
</dbReference>
<feature type="transmembrane region" description="Helical" evidence="7">
    <location>
        <begin position="275"/>
        <end position="302"/>
    </location>
</feature>
<evidence type="ECO:0000256" key="1">
    <source>
        <dbReference type="ARBA" id="ARBA00004141"/>
    </source>
</evidence>
<evidence type="ECO:0000256" key="5">
    <source>
        <dbReference type="ARBA" id="ARBA00022989"/>
    </source>
</evidence>
<dbReference type="Gene3D" id="1.20.1250.20">
    <property type="entry name" value="MFS general substrate transporter like domains"/>
    <property type="match status" value="1"/>
</dbReference>
<gene>
    <name evidence="9" type="ORF">CANTEDRAFT_134802</name>
</gene>
<feature type="domain" description="Major facilitator superfamily (MFS) profile" evidence="8">
    <location>
        <begin position="19"/>
        <end position="461"/>
    </location>
</feature>
<keyword evidence="3" id="KW-0813">Transport</keyword>
<feature type="transmembrane region" description="Helical" evidence="7">
    <location>
        <begin position="101"/>
        <end position="127"/>
    </location>
</feature>
<feature type="transmembrane region" description="Helical" evidence="7">
    <location>
        <begin position="404"/>
        <end position="426"/>
    </location>
</feature>
<dbReference type="STRING" id="590646.G3B3R2"/>
<dbReference type="EMBL" id="GL996521">
    <property type="protein sequence ID" value="EGV64215.1"/>
    <property type="molecule type" value="Genomic_DNA"/>
</dbReference>
<dbReference type="InterPro" id="IPR020846">
    <property type="entry name" value="MFS_dom"/>
</dbReference>
<evidence type="ECO:0000259" key="8">
    <source>
        <dbReference type="PROSITE" id="PS50850"/>
    </source>
</evidence>
<evidence type="ECO:0000256" key="6">
    <source>
        <dbReference type="ARBA" id="ARBA00023136"/>
    </source>
</evidence>
<dbReference type="GeneID" id="18249817"/>
<dbReference type="HOGENOM" id="CLU_001265_30_1_1"/>